<evidence type="ECO:0000259" key="1">
    <source>
        <dbReference type="Pfam" id="PF00534"/>
    </source>
</evidence>
<accession>A0A6N4QZN9</accession>
<dbReference type="Proteomes" id="UP000320948">
    <property type="component" value="Unassembled WGS sequence"/>
</dbReference>
<proteinExistence type="predicted"/>
<comment type="caution">
    <text evidence="2">The sequence shown here is derived from an EMBL/GenBank/DDBJ whole genome shotgun (WGS) entry which is preliminary data.</text>
</comment>
<dbReference type="AlphaFoldDB" id="A0A6N4QZN9"/>
<dbReference type="InterPro" id="IPR001296">
    <property type="entry name" value="Glyco_trans_1"/>
</dbReference>
<dbReference type="EMBL" id="VAFM01000002">
    <property type="protein sequence ID" value="TKW60725.1"/>
    <property type="molecule type" value="Genomic_DNA"/>
</dbReference>
<gene>
    <name evidence="2" type="ORF">DI628_07465</name>
</gene>
<evidence type="ECO:0000313" key="3">
    <source>
        <dbReference type="Proteomes" id="UP000320948"/>
    </source>
</evidence>
<evidence type="ECO:0000313" key="2">
    <source>
        <dbReference type="EMBL" id="TKW60725.1"/>
    </source>
</evidence>
<sequence length="363" mass="39786">MPKRPETILFNALHTTTGGGVTYLRGVLPELAKDTRFHWILLAPAKTLEGGWVPANVQVQVAPQMGFAKGHVWEQLVLPWKAWRWGARTILCNANYTPLLAWRSIPILHSTVRAGEQAQSTGMKLYWKVLKILTQVSLWNAPRAFSVAHHVIADFAGPKMARKVRVAPPAITVRDEMGVARDPHLVVSIGDFYAQKDYPLLVRAFAVLYAQRPSSRLMIIGRPVDTRVRDEVIALVRELKLSQTVTLTGGMPHDKLMQVLDRAAVFVSTSQAETVQIPLLEAMTAGVPVVAADRPHAREFVDSAGVLVPVDKGGDVASAFGVAMFGVLENPTVAEALRKKGRERAKLFTWPATAHAIADGLAK</sequence>
<dbReference type="PANTHER" id="PTHR12526">
    <property type="entry name" value="GLYCOSYLTRANSFERASE"/>
    <property type="match status" value="1"/>
</dbReference>
<protein>
    <submittedName>
        <fullName evidence="2">Glycosyltransferase family 4 protein</fullName>
    </submittedName>
</protein>
<dbReference type="GO" id="GO:0016757">
    <property type="term" value="F:glycosyltransferase activity"/>
    <property type="evidence" value="ECO:0007669"/>
    <property type="project" value="InterPro"/>
</dbReference>
<dbReference type="SUPFAM" id="SSF53756">
    <property type="entry name" value="UDP-Glycosyltransferase/glycogen phosphorylase"/>
    <property type="match status" value="1"/>
</dbReference>
<feature type="domain" description="Glycosyl transferase family 1" evidence="1">
    <location>
        <begin position="178"/>
        <end position="342"/>
    </location>
</feature>
<organism evidence="2 3">
    <name type="scientific">Blastochloris viridis</name>
    <name type="common">Rhodopseudomonas viridis</name>
    <dbReference type="NCBI Taxonomy" id="1079"/>
    <lineage>
        <taxon>Bacteria</taxon>
        <taxon>Pseudomonadati</taxon>
        <taxon>Pseudomonadota</taxon>
        <taxon>Alphaproteobacteria</taxon>
        <taxon>Hyphomicrobiales</taxon>
        <taxon>Blastochloridaceae</taxon>
        <taxon>Blastochloris</taxon>
    </lineage>
</organism>
<reference evidence="2 3" key="1">
    <citation type="journal article" date="2017" name="Nat. Commun.">
        <title>In situ click chemistry generation of cyclooxygenase-2 inhibitors.</title>
        <authorList>
            <person name="Bhardwaj A."/>
            <person name="Kaur J."/>
            <person name="Wuest M."/>
            <person name="Wuest F."/>
        </authorList>
    </citation>
    <scope>NUCLEOTIDE SEQUENCE [LARGE SCALE GENOMIC DNA]</scope>
    <source>
        <strain evidence="2">S2_018_000_R2_106</strain>
    </source>
</reference>
<name>A0A6N4QZN9_BLAVI</name>
<dbReference type="Pfam" id="PF00534">
    <property type="entry name" value="Glycos_transf_1"/>
    <property type="match status" value="1"/>
</dbReference>
<keyword evidence="2" id="KW-0808">Transferase</keyword>
<dbReference type="Gene3D" id="3.40.50.2000">
    <property type="entry name" value="Glycogen Phosphorylase B"/>
    <property type="match status" value="1"/>
</dbReference>